<name>Q5YA74_9CAUD</name>
<accession>Q5YA74</accession>
<proteinExistence type="predicted"/>
<keyword evidence="2" id="KW-1185">Reference proteome</keyword>
<dbReference type="KEGG" id="vg:3197314"/>
<protein>
    <submittedName>
        <fullName evidence="1">36</fullName>
    </submittedName>
</protein>
<dbReference type="EMBL" id="AY616446">
    <property type="protein sequence ID" value="AAU85083.1"/>
    <property type="molecule type" value="Genomic_DNA"/>
</dbReference>
<dbReference type="Proteomes" id="UP000001585">
    <property type="component" value="Segment"/>
</dbReference>
<dbReference type="RefSeq" id="YP_164414.1">
    <property type="nucleotide sequence ID" value="NC_006557.1"/>
</dbReference>
<gene>
    <name evidence="1" type="primary">36</name>
</gene>
<organism evidence="1 2">
    <name type="scientific">Bacillus phage BCASJ1c</name>
    <dbReference type="NCBI Taxonomy" id="294382"/>
    <lineage>
        <taxon>Viruses</taxon>
        <taxon>Duplodnaviria</taxon>
        <taxon>Heunggongvirae</taxon>
        <taxon>Uroviricota</taxon>
        <taxon>Caudoviricetes</taxon>
        <taxon>Jarrellvirus</taxon>
        <taxon>Jarrellvirus BCAJ1</taxon>
    </lineage>
</organism>
<sequence length="36" mass="4454">MRKIKLALHYFKLYRHKLISPKFTRKKIFESLFKSG</sequence>
<evidence type="ECO:0000313" key="1">
    <source>
        <dbReference type="EMBL" id="AAU85083.1"/>
    </source>
</evidence>
<reference evidence="1 2" key="1">
    <citation type="journal article" date="2004" name="Extremophiles">
        <title>The Genome of BCJA1, a Bacteriophage Active Against the Alkaliphilic Bacterium, Bacillus clarkii.</title>
        <authorList>
            <person name="Kropinski A.M."/>
            <person name="Hayward M."/>
            <person name="Agnew D."/>
            <person name="Jarrell K.F."/>
        </authorList>
    </citation>
    <scope>NUCLEOTIDE SEQUENCE [LARGE SCALE GENOMIC DNA]</scope>
</reference>
<evidence type="ECO:0000313" key="2">
    <source>
        <dbReference type="Proteomes" id="UP000001585"/>
    </source>
</evidence>